<dbReference type="NCBIfam" id="TIGR02095">
    <property type="entry name" value="glgA"/>
    <property type="match status" value="1"/>
</dbReference>
<dbReference type="Gene3D" id="3.40.50.2000">
    <property type="entry name" value="Glycogen Phosphorylase B"/>
    <property type="match status" value="2"/>
</dbReference>
<dbReference type="SUPFAM" id="SSF53756">
    <property type="entry name" value="UDP-Glycosyltransferase/glycogen phosphorylase"/>
    <property type="match status" value="1"/>
</dbReference>
<sequence>MRVLAVASEAYPLVKTGGLADVVGALPAALAGEGIAVTTLLPGYPAVLRAIGEAPAVLTLPDRFGPARLRRAQVGALDLLALEAPHLFDRPGNPYAAPEGGDWPDNGERFAALGLAAAEAATALGVQAVHAHDWQAGLAGAYLRHLAPRPIPTVFTIHNLAFQGQFPPALFPRLGLPAAAWSTAGVEYFGSVGFLKAGLWYADRITTVSPSYAAEIRTPAGGMGLDGLLRGRAGVVSGILNGLDDAAWDPATDPALAARFTAAAPEARAANKAALQARFGLVPDPAAPLFAFVGRLAWQKGMDLVLAALPTLLEIGGQLAILGTGEPGLEAQCRGAAAAHPGRVGAAIGFDEALARLCYGGADAVLVPSRFEPCGLAQLCALRYGAPPVVARTGGLADTVIDANEMALAAGCATGLQFAPGDAAMLAGALRHAAALIGDAALWARIRGNAMRCDVSWRRSAARYAALFREVAMAGSSVIA</sequence>
<keyword evidence="3 6" id="KW-0328">Glycosyltransferase</keyword>
<dbReference type="CDD" id="cd03791">
    <property type="entry name" value="GT5_Glycogen_synthase_DULL1-like"/>
    <property type="match status" value="1"/>
</dbReference>
<evidence type="ECO:0000256" key="6">
    <source>
        <dbReference type="HAMAP-Rule" id="MF_00484"/>
    </source>
</evidence>
<dbReference type="RefSeq" id="WP_111469877.1">
    <property type="nucleotide sequence ID" value="NZ_QLIX01000006.1"/>
</dbReference>
<organism evidence="8 9">
    <name type="scientific">Roseicella frigidaeris</name>
    <dbReference type="NCBI Taxonomy" id="2230885"/>
    <lineage>
        <taxon>Bacteria</taxon>
        <taxon>Pseudomonadati</taxon>
        <taxon>Pseudomonadota</taxon>
        <taxon>Alphaproteobacteria</taxon>
        <taxon>Acetobacterales</taxon>
        <taxon>Roseomonadaceae</taxon>
        <taxon>Roseicella</taxon>
    </lineage>
</organism>
<dbReference type="GO" id="GO:0004373">
    <property type="term" value="F:alpha-1,4-glucan glucosyltransferase (UDP-glucose donor) activity"/>
    <property type="evidence" value="ECO:0007669"/>
    <property type="project" value="InterPro"/>
</dbReference>
<keyword evidence="5 6" id="KW-0320">Glycogen biosynthesis</keyword>
<dbReference type="InterPro" id="IPR013534">
    <property type="entry name" value="Starch_synth_cat_dom"/>
</dbReference>
<keyword evidence="4 6" id="KW-0808">Transferase</keyword>
<comment type="caution">
    <text evidence="8">The sequence shown here is derived from an EMBL/GenBank/DDBJ whole genome shotgun (WGS) entry which is preliminary data.</text>
</comment>
<dbReference type="GO" id="GO:0005978">
    <property type="term" value="P:glycogen biosynthetic process"/>
    <property type="evidence" value="ECO:0007669"/>
    <property type="project" value="UniProtKB-UniRule"/>
</dbReference>
<dbReference type="EMBL" id="QLIX01000006">
    <property type="protein sequence ID" value="RAI59126.1"/>
    <property type="molecule type" value="Genomic_DNA"/>
</dbReference>
<dbReference type="EC" id="2.4.1.21" evidence="6"/>
<evidence type="ECO:0000256" key="4">
    <source>
        <dbReference type="ARBA" id="ARBA00022679"/>
    </source>
</evidence>
<evidence type="ECO:0000256" key="3">
    <source>
        <dbReference type="ARBA" id="ARBA00022676"/>
    </source>
</evidence>
<dbReference type="Pfam" id="PF13692">
    <property type="entry name" value="Glyco_trans_1_4"/>
    <property type="match status" value="1"/>
</dbReference>
<keyword evidence="9" id="KW-1185">Reference proteome</keyword>
<dbReference type="PANTHER" id="PTHR45825">
    <property type="entry name" value="GRANULE-BOUND STARCH SYNTHASE 1, CHLOROPLASTIC/AMYLOPLASTIC"/>
    <property type="match status" value="1"/>
</dbReference>
<reference evidence="9" key="1">
    <citation type="submission" date="2018-06" db="EMBL/GenBank/DDBJ databases">
        <authorList>
            <person name="Khan S.A."/>
        </authorList>
    </citation>
    <scope>NUCLEOTIDE SEQUENCE [LARGE SCALE GENOMIC DNA]</scope>
    <source>
        <strain evidence="9">DB-1506</strain>
    </source>
</reference>
<dbReference type="HAMAP" id="MF_00484">
    <property type="entry name" value="Glycogen_synth"/>
    <property type="match status" value="1"/>
</dbReference>
<evidence type="ECO:0000313" key="9">
    <source>
        <dbReference type="Proteomes" id="UP000249065"/>
    </source>
</evidence>
<evidence type="ECO:0000256" key="1">
    <source>
        <dbReference type="ARBA" id="ARBA00001478"/>
    </source>
</evidence>
<gene>
    <name evidence="6" type="primary">glgA</name>
    <name evidence="8" type="ORF">DOO78_10675</name>
</gene>
<comment type="pathway">
    <text evidence="6">Glycan biosynthesis; glycogen biosynthesis.</text>
</comment>
<protein>
    <recommendedName>
        <fullName evidence="6">Glycogen synthase</fullName>
        <ecNumber evidence="6">2.4.1.21</ecNumber>
    </recommendedName>
    <alternativeName>
        <fullName evidence="6">Starch [bacterial glycogen] synthase</fullName>
    </alternativeName>
</protein>
<evidence type="ECO:0000313" key="8">
    <source>
        <dbReference type="EMBL" id="RAI59126.1"/>
    </source>
</evidence>
<dbReference type="PANTHER" id="PTHR45825:SF11">
    <property type="entry name" value="ALPHA AMYLASE DOMAIN-CONTAINING PROTEIN"/>
    <property type="match status" value="1"/>
</dbReference>
<evidence type="ECO:0000256" key="5">
    <source>
        <dbReference type="ARBA" id="ARBA00023056"/>
    </source>
</evidence>
<dbReference type="AlphaFoldDB" id="A0A327M9N2"/>
<evidence type="ECO:0000259" key="7">
    <source>
        <dbReference type="Pfam" id="PF08323"/>
    </source>
</evidence>
<dbReference type="OrthoDB" id="9808590at2"/>
<dbReference type="Pfam" id="PF08323">
    <property type="entry name" value="Glyco_transf_5"/>
    <property type="match status" value="1"/>
</dbReference>
<comment type="function">
    <text evidence="6">Synthesizes alpha-1,4-glucan chains using ADP-glucose.</text>
</comment>
<dbReference type="InterPro" id="IPR011835">
    <property type="entry name" value="GS/SS"/>
</dbReference>
<feature type="domain" description="Starch synthase catalytic" evidence="7">
    <location>
        <begin position="2"/>
        <end position="230"/>
    </location>
</feature>
<dbReference type="Proteomes" id="UP000249065">
    <property type="component" value="Unassembled WGS sequence"/>
</dbReference>
<dbReference type="GO" id="GO:0009011">
    <property type="term" value="F:alpha-1,4-glucan glucosyltransferase (ADP-glucose donor) activity"/>
    <property type="evidence" value="ECO:0007669"/>
    <property type="project" value="UniProtKB-UniRule"/>
</dbReference>
<dbReference type="UniPathway" id="UPA00164"/>
<comment type="similarity">
    <text evidence="2 6">Belongs to the glycosyltransferase 1 family. Bacterial/plant glycogen synthase subfamily.</text>
</comment>
<dbReference type="GO" id="GO:0005829">
    <property type="term" value="C:cytosol"/>
    <property type="evidence" value="ECO:0007669"/>
    <property type="project" value="TreeGrafter"/>
</dbReference>
<name>A0A327M9N2_9PROT</name>
<proteinExistence type="inferred from homology"/>
<accession>A0A327M9N2</accession>
<evidence type="ECO:0000256" key="2">
    <source>
        <dbReference type="ARBA" id="ARBA00010281"/>
    </source>
</evidence>
<feature type="binding site" evidence="6">
    <location>
        <position position="15"/>
    </location>
    <ligand>
        <name>ADP-alpha-D-glucose</name>
        <dbReference type="ChEBI" id="CHEBI:57498"/>
    </ligand>
</feature>
<dbReference type="NCBIfam" id="NF001899">
    <property type="entry name" value="PRK00654.1-2"/>
    <property type="match status" value="1"/>
</dbReference>
<comment type="catalytic activity">
    <reaction evidence="1 6">
        <text>[(1-&gt;4)-alpha-D-glucosyl](n) + ADP-alpha-D-glucose = [(1-&gt;4)-alpha-D-glucosyl](n+1) + ADP + H(+)</text>
        <dbReference type="Rhea" id="RHEA:18189"/>
        <dbReference type="Rhea" id="RHEA-COMP:9584"/>
        <dbReference type="Rhea" id="RHEA-COMP:9587"/>
        <dbReference type="ChEBI" id="CHEBI:15378"/>
        <dbReference type="ChEBI" id="CHEBI:15444"/>
        <dbReference type="ChEBI" id="CHEBI:57498"/>
        <dbReference type="ChEBI" id="CHEBI:456216"/>
        <dbReference type="EC" id="2.4.1.21"/>
    </reaction>
</comment>